<gene>
    <name evidence="2" type="ORF">GPM918_LOCUS12831</name>
    <name evidence="3" type="ORF">SRO942_LOCUS12831</name>
</gene>
<evidence type="ECO:0000313" key="3">
    <source>
        <dbReference type="EMBL" id="CAF3755083.1"/>
    </source>
</evidence>
<dbReference type="Proteomes" id="UP000681722">
    <property type="component" value="Unassembled WGS sequence"/>
</dbReference>
<evidence type="ECO:0000313" key="4">
    <source>
        <dbReference type="Proteomes" id="UP000663829"/>
    </source>
</evidence>
<dbReference type="EMBL" id="CAJNOQ010002859">
    <property type="protein sequence ID" value="CAF0982613.1"/>
    <property type="molecule type" value="Genomic_DNA"/>
</dbReference>
<feature type="compositionally biased region" description="Polar residues" evidence="1">
    <location>
        <begin position="69"/>
        <end position="88"/>
    </location>
</feature>
<feature type="region of interest" description="Disordered" evidence="1">
    <location>
        <begin position="111"/>
        <end position="167"/>
    </location>
</feature>
<dbReference type="OrthoDB" id="10031009at2759"/>
<dbReference type="Gene3D" id="2.60.40.790">
    <property type="match status" value="1"/>
</dbReference>
<keyword evidence="4" id="KW-1185">Reference proteome</keyword>
<feature type="compositionally biased region" description="Basic and acidic residues" evidence="1">
    <location>
        <begin position="111"/>
        <end position="122"/>
    </location>
</feature>
<dbReference type="CDD" id="cd06526">
    <property type="entry name" value="metazoan_ACD"/>
    <property type="match status" value="1"/>
</dbReference>
<evidence type="ECO:0000256" key="1">
    <source>
        <dbReference type="SAM" id="MobiDB-lite"/>
    </source>
</evidence>
<feature type="compositionally biased region" description="Polar residues" evidence="1">
    <location>
        <begin position="143"/>
        <end position="154"/>
    </location>
</feature>
<proteinExistence type="predicted"/>
<feature type="region of interest" description="Disordered" evidence="1">
    <location>
        <begin position="229"/>
        <end position="252"/>
    </location>
</feature>
<feature type="compositionally biased region" description="Polar residues" evidence="1">
    <location>
        <begin position="385"/>
        <end position="431"/>
    </location>
</feature>
<organism evidence="2 4">
    <name type="scientific">Didymodactylos carnosus</name>
    <dbReference type="NCBI Taxonomy" id="1234261"/>
    <lineage>
        <taxon>Eukaryota</taxon>
        <taxon>Metazoa</taxon>
        <taxon>Spiralia</taxon>
        <taxon>Gnathifera</taxon>
        <taxon>Rotifera</taxon>
        <taxon>Eurotatoria</taxon>
        <taxon>Bdelloidea</taxon>
        <taxon>Philodinida</taxon>
        <taxon>Philodinidae</taxon>
        <taxon>Didymodactylos</taxon>
    </lineage>
</organism>
<dbReference type="InterPro" id="IPR008978">
    <property type="entry name" value="HSP20-like_chaperone"/>
</dbReference>
<dbReference type="Proteomes" id="UP000663829">
    <property type="component" value="Unassembled WGS sequence"/>
</dbReference>
<name>A0A814FGP4_9BILA</name>
<feature type="region of interest" description="Disordered" evidence="1">
    <location>
        <begin position="385"/>
        <end position="437"/>
    </location>
</feature>
<comment type="caution">
    <text evidence="2">The sequence shown here is derived from an EMBL/GenBank/DDBJ whole genome shotgun (WGS) entry which is preliminary data.</text>
</comment>
<evidence type="ECO:0000313" key="2">
    <source>
        <dbReference type="EMBL" id="CAF0982613.1"/>
    </source>
</evidence>
<evidence type="ECO:0008006" key="5">
    <source>
        <dbReference type="Google" id="ProtNLM"/>
    </source>
</evidence>
<feature type="region of interest" description="Disordered" evidence="1">
    <location>
        <begin position="349"/>
        <end position="371"/>
    </location>
</feature>
<reference evidence="2" key="1">
    <citation type="submission" date="2021-02" db="EMBL/GenBank/DDBJ databases">
        <authorList>
            <person name="Nowell W R."/>
        </authorList>
    </citation>
    <scope>NUCLEOTIDE SEQUENCE</scope>
</reference>
<dbReference type="AlphaFoldDB" id="A0A814FGP4"/>
<feature type="region of interest" description="Disordered" evidence="1">
    <location>
        <begin position="59"/>
        <end position="89"/>
    </location>
</feature>
<sequence>MMSSNSSSTQHPLGLSIEELFALDRQYRRIEQQQHLQQLQQQAQVRQNTLISNLSRHTARSSDAILSNDRPSSTTARLSGTKTNIQQQRPPPLRYEQLPSLEIHGQGFRGGHHEMTTTKSSHENYTTAKPFWKDRPDYHTKPPSLQVNSSYRTQQSREEPQHYQRSHSIDQLVDYRHRDNILPSQYTTNVDPSRTLYGTRTIGSAQHQNLITTSAIDATPRILSARTSRMPSTAVSSTNFGQSNTTNSDPRNIYSNRSQWANMSSNGRLSSTPLANTMIIKEGIIPSSTSNAMSNHHPYSHFSTFIYDSPSHIYEMHGGDNRSSCKLRRQPPIKRESSRKIVVRPVIQRRRAPSLSSSCESLDEDRQVSPTKTKIQAYNSLNDRTNLENIRQSSTNDGPTTTTLDSIVSNRFSNQNQTTTRSPIQSSQNLNSEDRPLNVNNVLVNGTNTICDDVSDTENNHKSHLTDNDSEDSAIDLNLYEQRLHIGKSYDTNDISVQLEGPKIMVHCHTIEPTDKRGNYRKHEFKTEIFIPEVVDDETIVSYLTEDGILIVEGKYQPWAWEAIKKQRILEKQSQTKQSSVSLSSDLLRSSSNPVLLNNQNETNNVTRSEVDLEKKMTIVKNTRQPPASPPPPPLLPLLISKTNSNKFPTQINNNYHYFSSSSSTENKKQEKPFTMTSNVEHDQYINNSSFLVNRIESIGNNRTIIHVGLPALNTPLTTNTSTSTDDNDHTQSVKRVSDIINRFNNIATQSSSQQSSTLQQQYTNRNINNNNNQHEINDQDNFNNGEHQQQDETLTDGYHCFTYDKDRTLQLIYYFKLPFETPLDHIRVQTEHNSLKILIEQQERDDGKIIVRSTSRLCRLPKGYLYDYEQLRVLFLQENFIKIELPLQRSLTSESTTRIDQHLIAQMSKDTTVS</sequence>
<feature type="compositionally biased region" description="Basic and acidic residues" evidence="1">
    <location>
        <begin position="131"/>
        <end position="140"/>
    </location>
</feature>
<accession>A0A814FGP4</accession>
<feature type="region of interest" description="Disordered" evidence="1">
    <location>
        <begin position="768"/>
        <end position="789"/>
    </location>
</feature>
<protein>
    <recommendedName>
        <fullName evidence="5">SHSP domain-containing protein</fullName>
    </recommendedName>
</protein>
<dbReference type="EMBL" id="CAJOBC010002859">
    <property type="protein sequence ID" value="CAF3755083.1"/>
    <property type="molecule type" value="Genomic_DNA"/>
</dbReference>